<sequence>MSTTAEKPNQIHHGRNVKRFREMLGLKQEALAFELGEDWSQKRVSLLEAKETIEEDILAQVAAILKVPVEAIKNFDEEKAVYNIQNNYDGSNSGATSVAVMNYHCSFNPIEKIVELYDEKIVLLERLLESEREKLEIYKGKGA</sequence>
<evidence type="ECO:0000313" key="3">
    <source>
        <dbReference type="EMBL" id="GAA4925163.1"/>
    </source>
</evidence>
<dbReference type="PROSITE" id="PS50943">
    <property type="entry name" value="HTH_CROC1"/>
    <property type="match status" value="1"/>
</dbReference>
<keyword evidence="4" id="KW-1185">Reference proteome</keyword>
<evidence type="ECO:0000313" key="4">
    <source>
        <dbReference type="Proteomes" id="UP001501436"/>
    </source>
</evidence>
<dbReference type="EMBL" id="BAABJI010000002">
    <property type="protein sequence ID" value="GAA4925163.1"/>
    <property type="molecule type" value="Genomic_DNA"/>
</dbReference>
<evidence type="ECO:0000259" key="2">
    <source>
        <dbReference type="PROSITE" id="PS50943"/>
    </source>
</evidence>
<comment type="caution">
    <text evidence="3">The sequence shown here is derived from an EMBL/GenBank/DDBJ whole genome shotgun (WGS) entry which is preliminary data.</text>
</comment>
<feature type="domain" description="HTH cro/C1-type" evidence="2">
    <location>
        <begin position="17"/>
        <end position="72"/>
    </location>
</feature>
<accession>A0ABP9G1F5</accession>
<dbReference type="SUPFAM" id="SSF47413">
    <property type="entry name" value="lambda repressor-like DNA-binding domains"/>
    <property type="match status" value="1"/>
</dbReference>
<dbReference type="Proteomes" id="UP001501436">
    <property type="component" value="Unassembled WGS sequence"/>
</dbReference>
<dbReference type="Pfam" id="PF01381">
    <property type="entry name" value="HTH_3"/>
    <property type="match status" value="1"/>
</dbReference>
<name>A0ABP9G1F5_9SPHI</name>
<gene>
    <name evidence="3" type="ORF">GCM10023313_32030</name>
</gene>
<dbReference type="InterPro" id="IPR001387">
    <property type="entry name" value="Cro/C1-type_HTH"/>
</dbReference>
<dbReference type="RefSeq" id="WP_345332542.1">
    <property type="nucleotide sequence ID" value="NZ_BAABJI010000002.1"/>
</dbReference>
<dbReference type="InterPro" id="IPR010982">
    <property type="entry name" value="Lambda_DNA-bd_dom_sf"/>
</dbReference>
<reference evidence="4" key="1">
    <citation type="journal article" date="2019" name="Int. J. Syst. Evol. Microbiol.">
        <title>The Global Catalogue of Microorganisms (GCM) 10K type strain sequencing project: providing services to taxonomists for standard genome sequencing and annotation.</title>
        <authorList>
            <consortium name="The Broad Institute Genomics Platform"/>
            <consortium name="The Broad Institute Genome Sequencing Center for Infectious Disease"/>
            <person name="Wu L."/>
            <person name="Ma J."/>
        </authorList>
    </citation>
    <scope>NUCLEOTIDE SEQUENCE [LARGE SCALE GENOMIC DNA]</scope>
    <source>
        <strain evidence="4">JCM 18283</strain>
    </source>
</reference>
<organism evidence="3 4">
    <name type="scientific">Mucilaginibacter defluvii</name>
    <dbReference type="NCBI Taxonomy" id="1196019"/>
    <lineage>
        <taxon>Bacteria</taxon>
        <taxon>Pseudomonadati</taxon>
        <taxon>Bacteroidota</taxon>
        <taxon>Sphingobacteriia</taxon>
        <taxon>Sphingobacteriales</taxon>
        <taxon>Sphingobacteriaceae</taxon>
        <taxon>Mucilaginibacter</taxon>
    </lineage>
</organism>
<keyword evidence="1" id="KW-0175">Coiled coil</keyword>
<feature type="coiled-coil region" evidence="1">
    <location>
        <begin position="114"/>
        <end position="141"/>
    </location>
</feature>
<dbReference type="Gene3D" id="1.10.260.40">
    <property type="entry name" value="lambda repressor-like DNA-binding domains"/>
    <property type="match status" value="1"/>
</dbReference>
<dbReference type="CDD" id="cd00093">
    <property type="entry name" value="HTH_XRE"/>
    <property type="match status" value="1"/>
</dbReference>
<proteinExistence type="predicted"/>
<protein>
    <submittedName>
        <fullName evidence="3">Helix-turn-helix transcriptional regulator</fullName>
    </submittedName>
</protein>
<evidence type="ECO:0000256" key="1">
    <source>
        <dbReference type="SAM" id="Coils"/>
    </source>
</evidence>